<name>A0A7C4E1R5_CALS0</name>
<evidence type="ECO:0000256" key="1">
    <source>
        <dbReference type="SAM" id="Phobius"/>
    </source>
</evidence>
<feature type="transmembrane region" description="Helical" evidence="1">
    <location>
        <begin position="255"/>
        <end position="281"/>
    </location>
</feature>
<proteinExistence type="predicted"/>
<feature type="transmembrane region" description="Helical" evidence="1">
    <location>
        <begin position="98"/>
        <end position="120"/>
    </location>
</feature>
<sequence>MLVLAMAFSSWLISFYIHHPMVEGSVYSDIVSFWHREPRLQAGLIPCLQYFFEYPPASCLITYVSRMLGGGGLVGYYVVFSLLSLPAYIGIALTLKRFAGLTASLFVIAPSMVLYGVYNFDHFLSVFLIASLLAYTRGRIGVSAFFLGLGFSVKLFTVLLLPILLAEVNEWRRRLHVLFHFIAGALPFWLPVLLLNPRWLPDFLSFHASWGLENSWIIWLSNNPFSPSSKFLGFLTAAILVFRAYGASASYESKAFLVLSGFLIGSPTFTPQMVLWLIPLIAANTRLWLWLPLLEAANAGIILTWFATDSPIMPWTPPQTMSLLRAAALIGMWMTVYRAAPIGLNHRQV</sequence>
<feature type="transmembrane region" description="Helical" evidence="1">
    <location>
        <begin position="287"/>
        <end position="308"/>
    </location>
</feature>
<accession>A0A7C4E1R5</accession>
<reference evidence="2" key="1">
    <citation type="journal article" date="2020" name="mSystems">
        <title>Genome- and Community-Level Interaction Insights into Carbon Utilization and Element Cycling Functions of Hydrothermarchaeota in Hydrothermal Sediment.</title>
        <authorList>
            <person name="Zhou Z."/>
            <person name="Liu Y."/>
            <person name="Xu W."/>
            <person name="Pan J."/>
            <person name="Luo Z.H."/>
            <person name="Li M."/>
        </authorList>
    </citation>
    <scope>NUCLEOTIDE SEQUENCE [LARGE SCALE GENOMIC DNA]</scope>
    <source>
        <strain evidence="2">SpSt-613</strain>
    </source>
</reference>
<dbReference type="EMBL" id="DTAD01000072">
    <property type="protein sequence ID" value="HGN90740.1"/>
    <property type="molecule type" value="Genomic_DNA"/>
</dbReference>
<organism evidence="2">
    <name type="scientific">Caldiarchaeum subterraneum</name>
    <dbReference type="NCBI Taxonomy" id="311458"/>
    <lineage>
        <taxon>Archaea</taxon>
        <taxon>Nitrososphaerota</taxon>
        <taxon>Candidatus Caldarchaeales</taxon>
        <taxon>Candidatus Caldarchaeaceae</taxon>
        <taxon>Candidatus Caldarchaeum</taxon>
    </lineage>
</organism>
<dbReference type="AlphaFoldDB" id="A0A7C4E1R5"/>
<feature type="transmembrane region" description="Helical" evidence="1">
    <location>
        <begin position="73"/>
        <end position="91"/>
    </location>
</feature>
<feature type="transmembrane region" description="Helical" evidence="1">
    <location>
        <begin position="320"/>
        <end position="340"/>
    </location>
</feature>
<keyword evidence="1" id="KW-0812">Transmembrane</keyword>
<evidence type="ECO:0008006" key="3">
    <source>
        <dbReference type="Google" id="ProtNLM"/>
    </source>
</evidence>
<protein>
    <recommendedName>
        <fullName evidence="3">DUF2029 domain-containing protein</fullName>
    </recommendedName>
</protein>
<gene>
    <name evidence="2" type="ORF">ENT82_06420</name>
</gene>
<keyword evidence="1" id="KW-0472">Membrane</keyword>
<comment type="caution">
    <text evidence="2">The sequence shown here is derived from an EMBL/GenBank/DDBJ whole genome shotgun (WGS) entry which is preliminary data.</text>
</comment>
<feature type="transmembrane region" description="Helical" evidence="1">
    <location>
        <begin position="177"/>
        <end position="195"/>
    </location>
</feature>
<feature type="transmembrane region" description="Helical" evidence="1">
    <location>
        <begin position="140"/>
        <end position="165"/>
    </location>
</feature>
<evidence type="ECO:0000313" key="2">
    <source>
        <dbReference type="EMBL" id="HGN90740.1"/>
    </source>
</evidence>
<keyword evidence="1" id="KW-1133">Transmembrane helix</keyword>